<dbReference type="GO" id="GO:0007165">
    <property type="term" value="P:signal transduction"/>
    <property type="evidence" value="ECO:0007669"/>
    <property type="project" value="TreeGrafter"/>
</dbReference>
<proteinExistence type="predicted"/>
<evidence type="ECO:0000313" key="5">
    <source>
        <dbReference type="WBParaSite" id="OFLC_0001294201-mRNA-1"/>
    </source>
</evidence>
<dbReference type="PROSITE" id="PS50909">
    <property type="entry name" value="GAT"/>
    <property type="match status" value="1"/>
</dbReference>
<dbReference type="PANTHER" id="PTHR13856">
    <property type="entry name" value="VHS DOMAIN CONTAINING PROTEIN FAMILY"/>
    <property type="match status" value="1"/>
</dbReference>
<dbReference type="CDD" id="cd14233">
    <property type="entry name" value="GAT_TOM1_like"/>
    <property type="match status" value="1"/>
</dbReference>
<dbReference type="Gene3D" id="1.20.58.160">
    <property type="match status" value="1"/>
</dbReference>
<dbReference type="GO" id="GO:0035091">
    <property type="term" value="F:phosphatidylinositol binding"/>
    <property type="evidence" value="ECO:0007669"/>
    <property type="project" value="InterPro"/>
</dbReference>
<dbReference type="STRING" id="387005.A0A183HZM9"/>
<organism evidence="5">
    <name type="scientific">Onchocerca flexuosa</name>
    <dbReference type="NCBI Taxonomy" id="387005"/>
    <lineage>
        <taxon>Eukaryota</taxon>
        <taxon>Metazoa</taxon>
        <taxon>Ecdysozoa</taxon>
        <taxon>Nematoda</taxon>
        <taxon>Chromadorea</taxon>
        <taxon>Rhabditida</taxon>
        <taxon>Spirurina</taxon>
        <taxon>Spiruromorpha</taxon>
        <taxon>Filarioidea</taxon>
        <taxon>Onchocercidae</taxon>
        <taxon>Onchocerca</taxon>
    </lineage>
</organism>
<dbReference type="InterPro" id="IPR004152">
    <property type="entry name" value="GAT_dom"/>
</dbReference>
<dbReference type="EMBL" id="UZAJ01039985">
    <property type="protein sequence ID" value="VDP12551.1"/>
    <property type="molecule type" value="Genomic_DNA"/>
</dbReference>
<feature type="domain" description="GAT" evidence="2">
    <location>
        <begin position="21"/>
        <end position="109"/>
    </location>
</feature>
<feature type="region of interest" description="Disordered" evidence="1">
    <location>
        <begin position="189"/>
        <end position="209"/>
    </location>
</feature>
<dbReference type="GO" id="GO:0016020">
    <property type="term" value="C:membrane"/>
    <property type="evidence" value="ECO:0007669"/>
    <property type="project" value="TreeGrafter"/>
</dbReference>
<dbReference type="AlphaFoldDB" id="A0A183HZM9"/>
<gene>
    <name evidence="3" type="ORF">OFLC_LOCUS12941</name>
</gene>
<dbReference type="WBParaSite" id="OFLC_0001294201-mRNA-1">
    <property type="protein sequence ID" value="OFLC_0001294201-mRNA-1"/>
    <property type="gene ID" value="OFLC_0001294201"/>
</dbReference>
<dbReference type="Pfam" id="PF03127">
    <property type="entry name" value="GAT"/>
    <property type="match status" value="1"/>
</dbReference>
<dbReference type="InterPro" id="IPR038425">
    <property type="entry name" value="GAT_sf"/>
</dbReference>
<keyword evidence="4" id="KW-1185">Reference proteome</keyword>
<feature type="compositionally biased region" description="Polar residues" evidence="1">
    <location>
        <begin position="196"/>
        <end position="209"/>
    </location>
</feature>
<dbReference type="SUPFAM" id="SSF89009">
    <property type="entry name" value="GAT-like domain"/>
    <property type="match status" value="1"/>
</dbReference>
<protein>
    <submittedName>
        <fullName evidence="5">GAT domain-containing protein</fullName>
    </submittedName>
</protein>
<dbReference type="Proteomes" id="UP000267606">
    <property type="component" value="Unassembled WGS sequence"/>
</dbReference>
<dbReference type="GO" id="GO:0043130">
    <property type="term" value="F:ubiquitin binding"/>
    <property type="evidence" value="ECO:0007669"/>
    <property type="project" value="InterPro"/>
</dbReference>
<evidence type="ECO:0000313" key="4">
    <source>
        <dbReference type="Proteomes" id="UP000267606"/>
    </source>
</evidence>
<dbReference type="GO" id="GO:0005768">
    <property type="term" value="C:endosome"/>
    <property type="evidence" value="ECO:0007669"/>
    <property type="project" value="TreeGrafter"/>
</dbReference>
<evidence type="ECO:0000259" key="2">
    <source>
        <dbReference type="PROSITE" id="PS50909"/>
    </source>
</evidence>
<dbReference type="GO" id="GO:0030276">
    <property type="term" value="F:clathrin binding"/>
    <property type="evidence" value="ECO:0007669"/>
    <property type="project" value="TreeGrafter"/>
</dbReference>
<evidence type="ECO:0000313" key="3">
    <source>
        <dbReference type="EMBL" id="VDP12551.1"/>
    </source>
</evidence>
<accession>A0A183HZM9</accession>
<name>A0A183HZM9_9BILA</name>
<dbReference type="PANTHER" id="PTHR13856:SF137">
    <property type="entry name" value="GH05942P"/>
    <property type="match status" value="1"/>
</dbReference>
<reference evidence="5" key="1">
    <citation type="submission" date="2016-06" db="UniProtKB">
        <authorList>
            <consortium name="WormBaseParasite"/>
        </authorList>
    </citation>
    <scope>IDENTIFICATION</scope>
</reference>
<sequence length="229" mass="25941">FQNPESHNFFGPSQSVQPTLEQLEKLRKELDVVNGNLKIMRELLSEMIPGKETPDDLQLLDELHVVVKQMHVRIQDLIRSVQNDEVMYELLMVNDDCNNLFEKYDRYMINRTCGTKKNVASESNLIEFDEQTLNQQFDALKTSDANLIWTEASGVQEQIGTNQSEMATKKDAPVSDREAAEMAEWLEAQEGKKETSVASSVTITGDSSTECEALLQNQSTTKDKTKTAF</sequence>
<evidence type="ECO:0000256" key="1">
    <source>
        <dbReference type="SAM" id="MobiDB-lite"/>
    </source>
</evidence>
<reference evidence="3 4" key="2">
    <citation type="submission" date="2018-11" db="EMBL/GenBank/DDBJ databases">
        <authorList>
            <consortium name="Pathogen Informatics"/>
        </authorList>
    </citation>
    <scope>NUCLEOTIDE SEQUENCE [LARGE SCALE GENOMIC DNA]</scope>
</reference>